<keyword evidence="3" id="KW-1185">Reference proteome</keyword>
<proteinExistence type="predicted"/>
<evidence type="ECO:0000313" key="3">
    <source>
        <dbReference type="Proteomes" id="UP001454036"/>
    </source>
</evidence>
<dbReference type="InterPro" id="IPR043502">
    <property type="entry name" value="DNA/RNA_pol_sf"/>
</dbReference>
<gene>
    <name evidence="2" type="ORF">LIER_07618</name>
</gene>
<name>A0AAV3P8S2_LITER</name>
<dbReference type="SUPFAM" id="SSF56672">
    <property type="entry name" value="DNA/RNA polymerases"/>
    <property type="match status" value="1"/>
</dbReference>
<dbReference type="AlphaFoldDB" id="A0AAV3P8S2"/>
<accession>A0AAV3P8S2</accession>
<dbReference type="InterPro" id="IPR043128">
    <property type="entry name" value="Rev_trsase/Diguanyl_cyclase"/>
</dbReference>
<organism evidence="2 3">
    <name type="scientific">Lithospermum erythrorhizon</name>
    <name type="common">Purple gromwell</name>
    <name type="synonym">Lithospermum officinale var. erythrorhizon</name>
    <dbReference type="NCBI Taxonomy" id="34254"/>
    <lineage>
        <taxon>Eukaryota</taxon>
        <taxon>Viridiplantae</taxon>
        <taxon>Streptophyta</taxon>
        <taxon>Embryophyta</taxon>
        <taxon>Tracheophyta</taxon>
        <taxon>Spermatophyta</taxon>
        <taxon>Magnoliopsida</taxon>
        <taxon>eudicotyledons</taxon>
        <taxon>Gunneridae</taxon>
        <taxon>Pentapetalae</taxon>
        <taxon>asterids</taxon>
        <taxon>lamiids</taxon>
        <taxon>Boraginales</taxon>
        <taxon>Boraginaceae</taxon>
        <taxon>Boraginoideae</taxon>
        <taxon>Lithospermeae</taxon>
        <taxon>Lithospermum</taxon>
    </lineage>
</organism>
<reference evidence="2 3" key="1">
    <citation type="submission" date="2024-01" db="EMBL/GenBank/DDBJ databases">
        <title>The complete chloroplast genome sequence of Lithospermum erythrorhizon: insights into the phylogenetic relationship among Boraginaceae species and the maternal lineages of purple gromwells.</title>
        <authorList>
            <person name="Okada T."/>
            <person name="Watanabe K."/>
        </authorList>
    </citation>
    <scope>NUCLEOTIDE SEQUENCE [LARGE SCALE GENOMIC DNA]</scope>
</reference>
<dbReference type="PANTHER" id="PTHR24559">
    <property type="entry name" value="TRANSPOSON TY3-I GAG-POL POLYPROTEIN"/>
    <property type="match status" value="1"/>
</dbReference>
<dbReference type="Proteomes" id="UP001454036">
    <property type="component" value="Unassembled WGS sequence"/>
</dbReference>
<dbReference type="InterPro" id="IPR053134">
    <property type="entry name" value="RNA-dir_DNA_polymerase"/>
</dbReference>
<feature type="region of interest" description="Disordered" evidence="1">
    <location>
        <begin position="111"/>
        <end position="130"/>
    </location>
</feature>
<evidence type="ECO:0000313" key="2">
    <source>
        <dbReference type="EMBL" id="GAA0148079.1"/>
    </source>
</evidence>
<protein>
    <submittedName>
        <fullName evidence="2">Uncharacterized protein</fullName>
    </submittedName>
</protein>
<feature type="region of interest" description="Disordered" evidence="1">
    <location>
        <begin position="135"/>
        <end position="187"/>
    </location>
</feature>
<evidence type="ECO:0000256" key="1">
    <source>
        <dbReference type="SAM" id="MobiDB-lite"/>
    </source>
</evidence>
<sequence>MCSDFTSINKAFPKDCYALLNIDRLVDSSAGYKVVDFLDAFRLYHQIFMVEKDVEKTVMQSPNTQKEAQRLTGRISTLTRFISRTGDRSFPFFKPSRRGRNLNGLQRRSLIGQRHQCGGTGGGSLDNRRLVGPLSLGEQHERPGKRHPSPRRPSSGPGPAKRAPNGGDWPRLPGDVSPEAPTPEPPP</sequence>
<dbReference type="PANTHER" id="PTHR24559:SF444">
    <property type="entry name" value="REVERSE TRANSCRIPTASE DOMAIN-CONTAINING PROTEIN"/>
    <property type="match status" value="1"/>
</dbReference>
<dbReference type="EMBL" id="BAABME010001181">
    <property type="protein sequence ID" value="GAA0148079.1"/>
    <property type="molecule type" value="Genomic_DNA"/>
</dbReference>
<dbReference type="Gene3D" id="3.30.70.270">
    <property type="match status" value="1"/>
</dbReference>
<comment type="caution">
    <text evidence="2">The sequence shown here is derived from an EMBL/GenBank/DDBJ whole genome shotgun (WGS) entry which is preliminary data.</text>
</comment>